<organism evidence="1 2">
    <name type="scientific">Aspergillus tubingensis (strain CBS 134.48)</name>
    <dbReference type="NCBI Taxonomy" id="767770"/>
    <lineage>
        <taxon>Eukaryota</taxon>
        <taxon>Fungi</taxon>
        <taxon>Dikarya</taxon>
        <taxon>Ascomycota</taxon>
        <taxon>Pezizomycotina</taxon>
        <taxon>Eurotiomycetes</taxon>
        <taxon>Eurotiomycetidae</taxon>
        <taxon>Eurotiales</taxon>
        <taxon>Aspergillaceae</taxon>
        <taxon>Aspergillus</taxon>
        <taxon>Aspergillus subgen. Circumdati</taxon>
    </lineage>
</organism>
<proteinExistence type="predicted"/>
<evidence type="ECO:0000313" key="2">
    <source>
        <dbReference type="Proteomes" id="UP000184304"/>
    </source>
</evidence>
<evidence type="ECO:0008006" key="3">
    <source>
        <dbReference type="Google" id="ProtNLM"/>
    </source>
</evidence>
<gene>
    <name evidence="1" type="ORF">ASPTUDRAFT_375422</name>
</gene>
<dbReference type="EMBL" id="KV878179">
    <property type="protein sequence ID" value="OJI88422.1"/>
    <property type="molecule type" value="Genomic_DNA"/>
</dbReference>
<protein>
    <recommendedName>
        <fullName evidence="3">Beta-lactamase-related domain-containing protein</fullName>
    </recommendedName>
</protein>
<dbReference type="Proteomes" id="UP000184304">
    <property type="component" value="Unassembled WGS sequence"/>
</dbReference>
<keyword evidence="2" id="KW-1185">Reference proteome</keyword>
<dbReference type="AlphaFoldDB" id="A0A1L9NGX1"/>
<dbReference type="Gene3D" id="3.40.710.10">
    <property type="entry name" value="DD-peptidase/beta-lactamase superfamily"/>
    <property type="match status" value="1"/>
</dbReference>
<accession>A0A1L9NGX1</accession>
<sequence>MLSLVRYLYLFHVNQEIVRRQYILDCRSILSLAPLILQNDFKDATFHLEQREEKNPTFLDPIVEDVEGGSLYTTVNEMLKICQGLPTAQFLRPETIEEMFQPHLENVWSLEKPEDYSLAPRNAIWNAIAHEIPVDFGIGGLLNRARIPQRREVNSLSWSGKPNCYWVGYPLSMSNPLYLTNVPLRIDIKSGVAGIYLSQLLPTGDQSTIELLIEFERWVYSHLDNRDGTAKQKTALRS</sequence>
<dbReference type="InterPro" id="IPR012338">
    <property type="entry name" value="Beta-lactam/transpept-like"/>
</dbReference>
<reference evidence="2" key="1">
    <citation type="journal article" date="2017" name="Genome Biol.">
        <title>Comparative genomics reveals high biological diversity and specific adaptations in the industrially and medically important fungal genus Aspergillus.</title>
        <authorList>
            <person name="de Vries R.P."/>
            <person name="Riley R."/>
            <person name="Wiebenga A."/>
            <person name="Aguilar-Osorio G."/>
            <person name="Amillis S."/>
            <person name="Uchima C.A."/>
            <person name="Anderluh G."/>
            <person name="Asadollahi M."/>
            <person name="Askin M."/>
            <person name="Barry K."/>
            <person name="Battaglia E."/>
            <person name="Bayram O."/>
            <person name="Benocci T."/>
            <person name="Braus-Stromeyer S.A."/>
            <person name="Caldana C."/>
            <person name="Canovas D."/>
            <person name="Cerqueira G.C."/>
            <person name="Chen F."/>
            <person name="Chen W."/>
            <person name="Choi C."/>
            <person name="Clum A."/>
            <person name="Dos Santos R.A."/>
            <person name="Damasio A.R."/>
            <person name="Diallinas G."/>
            <person name="Emri T."/>
            <person name="Fekete E."/>
            <person name="Flipphi M."/>
            <person name="Freyberg S."/>
            <person name="Gallo A."/>
            <person name="Gournas C."/>
            <person name="Habgood R."/>
            <person name="Hainaut M."/>
            <person name="Harispe M.L."/>
            <person name="Henrissat B."/>
            <person name="Hilden K.S."/>
            <person name="Hope R."/>
            <person name="Hossain A."/>
            <person name="Karabika E."/>
            <person name="Karaffa L."/>
            <person name="Karanyi Z."/>
            <person name="Krasevec N."/>
            <person name="Kuo A."/>
            <person name="Kusch H."/>
            <person name="LaButti K."/>
            <person name="Lagendijk E.L."/>
            <person name="Lapidus A."/>
            <person name="Levasseur A."/>
            <person name="Lindquist E."/>
            <person name="Lipzen A."/>
            <person name="Logrieco A.F."/>
            <person name="MacCabe A."/>
            <person name="Maekelae M.R."/>
            <person name="Malavazi I."/>
            <person name="Melin P."/>
            <person name="Meyer V."/>
            <person name="Mielnichuk N."/>
            <person name="Miskei M."/>
            <person name="Molnar A.P."/>
            <person name="Mule G."/>
            <person name="Ngan C.Y."/>
            <person name="Orejas M."/>
            <person name="Orosz E."/>
            <person name="Ouedraogo J.P."/>
            <person name="Overkamp K.M."/>
            <person name="Park H.-S."/>
            <person name="Perrone G."/>
            <person name="Piumi F."/>
            <person name="Punt P.J."/>
            <person name="Ram A.F."/>
            <person name="Ramon A."/>
            <person name="Rauscher S."/>
            <person name="Record E."/>
            <person name="Riano-Pachon D.M."/>
            <person name="Robert V."/>
            <person name="Roehrig J."/>
            <person name="Ruller R."/>
            <person name="Salamov A."/>
            <person name="Salih N.S."/>
            <person name="Samson R.A."/>
            <person name="Sandor E."/>
            <person name="Sanguinetti M."/>
            <person name="Schuetze T."/>
            <person name="Sepcic K."/>
            <person name="Shelest E."/>
            <person name="Sherlock G."/>
            <person name="Sophianopoulou V."/>
            <person name="Squina F.M."/>
            <person name="Sun H."/>
            <person name="Susca A."/>
            <person name="Todd R.B."/>
            <person name="Tsang A."/>
            <person name="Unkles S.E."/>
            <person name="van de Wiele N."/>
            <person name="van Rossen-Uffink D."/>
            <person name="Oliveira J.V."/>
            <person name="Vesth T.C."/>
            <person name="Visser J."/>
            <person name="Yu J.-H."/>
            <person name="Zhou M."/>
            <person name="Andersen M.R."/>
            <person name="Archer D.B."/>
            <person name="Baker S.E."/>
            <person name="Benoit I."/>
            <person name="Brakhage A.A."/>
            <person name="Braus G.H."/>
            <person name="Fischer R."/>
            <person name="Frisvad J.C."/>
            <person name="Goldman G.H."/>
            <person name="Houbraken J."/>
            <person name="Oakley B."/>
            <person name="Pocsi I."/>
            <person name="Scazzocchio C."/>
            <person name="Seiboth B."/>
            <person name="vanKuyk P.A."/>
            <person name="Wortman J."/>
            <person name="Dyer P.S."/>
            <person name="Grigoriev I.V."/>
        </authorList>
    </citation>
    <scope>NUCLEOTIDE SEQUENCE [LARGE SCALE GENOMIC DNA]</scope>
    <source>
        <strain evidence="2">CBS 134.48</strain>
    </source>
</reference>
<dbReference type="OrthoDB" id="428260at2759"/>
<dbReference type="VEuPathDB" id="FungiDB:ASPTUDRAFT_375422"/>
<dbReference type="SUPFAM" id="SSF56601">
    <property type="entry name" value="beta-lactamase/transpeptidase-like"/>
    <property type="match status" value="1"/>
</dbReference>
<dbReference type="STRING" id="767770.A0A1L9NGX1"/>
<name>A0A1L9NGX1_ASPTC</name>
<evidence type="ECO:0000313" key="1">
    <source>
        <dbReference type="EMBL" id="OJI88422.1"/>
    </source>
</evidence>